<gene>
    <name evidence="3" type="primary">PCMP-H76_4</name>
    <name evidence="3" type="ORF">CFP56_029090</name>
</gene>
<dbReference type="GO" id="GO:0003723">
    <property type="term" value="F:RNA binding"/>
    <property type="evidence" value="ECO:0007669"/>
    <property type="project" value="InterPro"/>
</dbReference>
<keyword evidence="4" id="KW-1185">Reference proteome</keyword>
<evidence type="ECO:0000256" key="2">
    <source>
        <dbReference type="PROSITE-ProRule" id="PRU00708"/>
    </source>
</evidence>
<dbReference type="NCBIfam" id="TIGR00756">
    <property type="entry name" value="PPR"/>
    <property type="match status" value="1"/>
</dbReference>
<evidence type="ECO:0000313" key="3">
    <source>
        <dbReference type="EMBL" id="KAK7860892.1"/>
    </source>
</evidence>
<proteinExistence type="predicted"/>
<dbReference type="InterPro" id="IPR011990">
    <property type="entry name" value="TPR-like_helical_dom_sf"/>
</dbReference>
<protein>
    <submittedName>
        <fullName evidence="3">Pentatricopeptide repeat-containing protein</fullName>
    </submittedName>
</protein>
<dbReference type="GO" id="GO:0009451">
    <property type="term" value="P:RNA modification"/>
    <property type="evidence" value="ECO:0007669"/>
    <property type="project" value="InterPro"/>
</dbReference>
<keyword evidence="1" id="KW-0677">Repeat</keyword>
<dbReference type="Gene3D" id="1.25.40.10">
    <property type="entry name" value="Tetratricopeptide repeat domain"/>
    <property type="match status" value="1"/>
</dbReference>
<accession>A0AAW0MDS3</accession>
<dbReference type="AlphaFoldDB" id="A0AAW0MDS3"/>
<dbReference type="PROSITE" id="PS51375">
    <property type="entry name" value="PPR"/>
    <property type="match status" value="1"/>
</dbReference>
<dbReference type="InterPro" id="IPR002885">
    <property type="entry name" value="PPR_rpt"/>
</dbReference>
<evidence type="ECO:0000313" key="4">
    <source>
        <dbReference type="Proteomes" id="UP000237347"/>
    </source>
</evidence>
<dbReference type="Pfam" id="PF01535">
    <property type="entry name" value="PPR"/>
    <property type="match status" value="1"/>
</dbReference>
<name>A0AAW0MDS3_QUESU</name>
<dbReference type="Proteomes" id="UP000237347">
    <property type="component" value="Unassembled WGS sequence"/>
</dbReference>
<sequence length="83" mass="9157">MGTAMLDMYAKCGSMNAKCGSMINSYKVFEGMKNPGLISCNAVVAGFVRNGLFEEGLVLFNQFRKFGLVPTVRNIIWKIAQID</sequence>
<dbReference type="PANTHER" id="PTHR47926">
    <property type="entry name" value="PENTATRICOPEPTIDE REPEAT-CONTAINING PROTEIN"/>
    <property type="match status" value="1"/>
</dbReference>
<reference evidence="3 4" key="1">
    <citation type="journal article" date="2018" name="Sci. Data">
        <title>The draft genome sequence of cork oak.</title>
        <authorList>
            <person name="Ramos A.M."/>
            <person name="Usie A."/>
            <person name="Barbosa P."/>
            <person name="Barros P.M."/>
            <person name="Capote T."/>
            <person name="Chaves I."/>
            <person name="Simoes F."/>
            <person name="Abreu I."/>
            <person name="Carrasquinho I."/>
            <person name="Faro C."/>
            <person name="Guimaraes J.B."/>
            <person name="Mendonca D."/>
            <person name="Nobrega F."/>
            <person name="Rodrigues L."/>
            <person name="Saibo N.J.M."/>
            <person name="Varela M.C."/>
            <person name="Egas C."/>
            <person name="Matos J."/>
            <person name="Miguel C.M."/>
            <person name="Oliveira M.M."/>
            <person name="Ricardo C.P."/>
            <person name="Goncalves S."/>
        </authorList>
    </citation>
    <scope>NUCLEOTIDE SEQUENCE [LARGE SCALE GENOMIC DNA]</scope>
    <source>
        <strain evidence="4">cv. HL8</strain>
    </source>
</reference>
<comment type="caution">
    <text evidence="3">The sequence shown here is derived from an EMBL/GenBank/DDBJ whole genome shotgun (WGS) entry which is preliminary data.</text>
</comment>
<dbReference type="PANTHER" id="PTHR47926:SF347">
    <property type="entry name" value="PENTATRICOPEPTIDE REPEAT-CONTAINING PROTEIN"/>
    <property type="match status" value="1"/>
</dbReference>
<feature type="repeat" description="PPR" evidence="2">
    <location>
        <begin position="36"/>
        <end position="70"/>
    </location>
</feature>
<organism evidence="3 4">
    <name type="scientific">Quercus suber</name>
    <name type="common">Cork oak</name>
    <dbReference type="NCBI Taxonomy" id="58331"/>
    <lineage>
        <taxon>Eukaryota</taxon>
        <taxon>Viridiplantae</taxon>
        <taxon>Streptophyta</taxon>
        <taxon>Embryophyta</taxon>
        <taxon>Tracheophyta</taxon>
        <taxon>Spermatophyta</taxon>
        <taxon>Magnoliopsida</taxon>
        <taxon>eudicotyledons</taxon>
        <taxon>Gunneridae</taxon>
        <taxon>Pentapetalae</taxon>
        <taxon>rosids</taxon>
        <taxon>fabids</taxon>
        <taxon>Fagales</taxon>
        <taxon>Fagaceae</taxon>
        <taxon>Quercus</taxon>
    </lineage>
</organism>
<dbReference type="InterPro" id="IPR046960">
    <property type="entry name" value="PPR_At4g14850-like_plant"/>
</dbReference>
<evidence type="ECO:0000256" key="1">
    <source>
        <dbReference type="ARBA" id="ARBA00022737"/>
    </source>
</evidence>
<dbReference type="EMBL" id="PKMF04000004">
    <property type="protein sequence ID" value="KAK7860892.1"/>
    <property type="molecule type" value="Genomic_DNA"/>
</dbReference>